<dbReference type="AlphaFoldDB" id="A0A835V5E5"/>
<sequence length="352" mass="36878">MLNIKIRLSIKKKKKKKKIKIHVFSPSRVCGRTAASFKMTTLRCLLLLLLFFLCFFSPGAICATFTIANNCGYTVWPGLLSGAGTVELSTTGFSLESGQSCAVEVNPSWSGRVWGRTHCSTNPSTGRFSCATGDCGSGKVECSGGGAAPPTSLAEFTLNGNGGMDFFDVSLVDGYNLPLLITPQSSGGAAVGDCSATGCAADINGICPSGLRVILSDSDEQSIACRSACSAFGTPVYCCSGAYANPNTCKPSSYSQFFKNACPQAYSYAYDDATSTFTCPTGISYLISFCPNTNSQKSGNNNPQAAELSQFNETMVFLRPDSSGGPLLARTFPVWGAAVATAGLAALWLALQ</sequence>
<comment type="caution">
    <text evidence="2">The sequence shown here is derived from an EMBL/GenBank/DDBJ whole genome shotgun (WGS) entry which is preliminary data.</text>
</comment>
<dbReference type="InterPro" id="IPR017949">
    <property type="entry name" value="Thaumatin_CS"/>
</dbReference>
<dbReference type="CDD" id="cd09218">
    <property type="entry name" value="TLP-PA"/>
    <property type="match status" value="1"/>
</dbReference>
<dbReference type="OrthoDB" id="1470350at2759"/>
<reference evidence="2 3" key="1">
    <citation type="journal article" date="2020" name="Nat. Food">
        <title>A phased Vanilla planifolia genome enables genetic improvement of flavour and production.</title>
        <authorList>
            <person name="Hasing T."/>
            <person name="Tang H."/>
            <person name="Brym M."/>
            <person name="Khazi F."/>
            <person name="Huang T."/>
            <person name="Chambers A.H."/>
        </authorList>
    </citation>
    <scope>NUCLEOTIDE SEQUENCE [LARGE SCALE GENOMIC DNA]</scope>
    <source>
        <tissue evidence="2">Leaf</tissue>
    </source>
</reference>
<keyword evidence="1" id="KW-0812">Transmembrane</keyword>
<keyword evidence="1" id="KW-1133">Transmembrane helix</keyword>
<organism evidence="2 3">
    <name type="scientific">Vanilla planifolia</name>
    <name type="common">Vanilla</name>
    <dbReference type="NCBI Taxonomy" id="51239"/>
    <lineage>
        <taxon>Eukaryota</taxon>
        <taxon>Viridiplantae</taxon>
        <taxon>Streptophyta</taxon>
        <taxon>Embryophyta</taxon>
        <taxon>Tracheophyta</taxon>
        <taxon>Spermatophyta</taxon>
        <taxon>Magnoliopsida</taxon>
        <taxon>Liliopsida</taxon>
        <taxon>Asparagales</taxon>
        <taxon>Orchidaceae</taxon>
        <taxon>Vanilloideae</taxon>
        <taxon>Vanilleae</taxon>
        <taxon>Vanilla</taxon>
    </lineage>
</organism>
<dbReference type="PROSITE" id="PS00316">
    <property type="entry name" value="THAUMATIN_1"/>
    <property type="match status" value="1"/>
</dbReference>
<dbReference type="InterPro" id="IPR037176">
    <property type="entry name" value="Osmotin/thaumatin-like_sf"/>
</dbReference>
<evidence type="ECO:0000313" key="3">
    <source>
        <dbReference type="Proteomes" id="UP000636800"/>
    </source>
</evidence>
<dbReference type="Pfam" id="PF00314">
    <property type="entry name" value="Thaumatin"/>
    <property type="match status" value="1"/>
</dbReference>
<dbReference type="PANTHER" id="PTHR31048">
    <property type="entry name" value="OS03G0233200 PROTEIN"/>
    <property type="match status" value="1"/>
</dbReference>
<dbReference type="InterPro" id="IPR001938">
    <property type="entry name" value="Thaumatin"/>
</dbReference>
<dbReference type="PROSITE" id="PS51367">
    <property type="entry name" value="THAUMATIN_2"/>
    <property type="match status" value="1"/>
</dbReference>
<dbReference type="FunFam" id="2.60.110.10:FF:000001">
    <property type="entry name" value="THAUMATIN-LIKE PROTEIN 1"/>
    <property type="match status" value="1"/>
</dbReference>
<dbReference type="SUPFAM" id="SSF49870">
    <property type="entry name" value="Osmotin, thaumatin-like protein"/>
    <property type="match status" value="1"/>
</dbReference>
<keyword evidence="1" id="KW-0472">Membrane</keyword>
<protein>
    <recommendedName>
        <fullName evidence="4">Thaumatin-like protein</fullName>
    </recommendedName>
</protein>
<dbReference type="EMBL" id="JADCNL010000004">
    <property type="protein sequence ID" value="KAG0484375.1"/>
    <property type="molecule type" value="Genomic_DNA"/>
</dbReference>
<dbReference type="Gene3D" id="2.60.110.10">
    <property type="entry name" value="Thaumatin"/>
    <property type="match status" value="1"/>
</dbReference>
<evidence type="ECO:0000313" key="2">
    <source>
        <dbReference type="EMBL" id="KAG0484375.1"/>
    </source>
</evidence>
<feature type="transmembrane region" description="Helical" evidence="1">
    <location>
        <begin position="332"/>
        <end position="351"/>
    </location>
</feature>
<evidence type="ECO:0008006" key="4">
    <source>
        <dbReference type="Google" id="ProtNLM"/>
    </source>
</evidence>
<gene>
    <name evidence="2" type="ORF">HPP92_008454</name>
</gene>
<evidence type="ECO:0000256" key="1">
    <source>
        <dbReference type="SAM" id="Phobius"/>
    </source>
</evidence>
<dbReference type="SMART" id="SM00205">
    <property type="entry name" value="THN"/>
    <property type="match status" value="1"/>
</dbReference>
<dbReference type="PRINTS" id="PR00347">
    <property type="entry name" value="THAUMATIN"/>
</dbReference>
<keyword evidence="3" id="KW-1185">Reference proteome</keyword>
<name>A0A835V5E5_VANPL</name>
<dbReference type="Proteomes" id="UP000636800">
    <property type="component" value="Unassembled WGS sequence"/>
</dbReference>
<proteinExistence type="predicted"/>
<accession>A0A835V5E5</accession>